<keyword evidence="3" id="KW-1185">Reference proteome</keyword>
<dbReference type="EMBL" id="CM029037">
    <property type="protein sequence ID" value="KAG2655637.1"/>
    <property type="molecule type" value="Genomic_DNA"/>
</dbReference>
<feature type="compositionally biased region" description="Acidic residues" evidence="1">
    <location>
        <begin position="24"/>
        <end position="39"/>
    </location>
</feature>
<evidence type="ECO:0000313" key="3">
    <source>
        <dbReference type="Proteomes" id="UP000823388"/>
    </source>
</evidence>
<protein>
    <submittedName>
        <fullName evidence="2">Uncharacterized protein</fullName>
    </submittedName>
</protein>
<organism evidence="2 3">
    <name type="scientific">Panicum virgatum</name>
    <name type="common">Blackwell switchgrass</name>
    <dbReference type="NCBI Taxonomy" id="38727"/>
    <lineage>
        <taxon>Eukaryota</taxon>
        <taxon>Viridiplantae</taxon>
        <taxon>Streptophyta</taxon>
        <taxon>Embryophyta</taxon>
        <taxon>Tracheophyta</taxon>
        <taxon>Spermatophyta</taxon>
        <taxon>Magnoliopsida</taxon>
        <taxon>Liliopsida</taxon>
        <taxon>Poales</taxon>
        <taxon>Poaceae</taxon>
        <taxon>PACMAD clade</taxon>
        <taxon>Panicoideae</taxon>
        <taxon>Panicodae</taxon>
        <taxon>Paniceae</taxon>
        <taxon>Panicinae</taxon>
        <taxon>Panicum</taxon>
        <taxon>Panicum sect. Hiantes</taxon>
    </lineage>
</organism>
<gene>
    <name evidence="2" type="ORF">PVAP13_1KG025900</name>
</gene>
<comment type="caution">
    <text evidence="2">The sequence shown here is derived from an EMBL/GenBank/DDBJ whole genome shotgun (WGS) entry which is preliminary data.</text>
</comment>
<evidence type="ECO:0000256" key="1">
    <source>
        <dbReference type="SAM" id="MobiDB-lite"/>
    </source>
</evidence>
<name>A0A8T0X9H0_PANVG</name>
<sequence>MEHMPRRSCPGFEEPYSTGSDADGGGEDDDEAVSSEEQDQLPLTSMAKRFSLVQSMEIPNSNGGCARQVRPRLWHFKTKGTYGYGNALWPKDGLAGGSVGGIRSSPERIFTAVATESTVI</sequence>
<dbReference type="Proteomes" id="UP000823388">
    <property type="component" value="Chromosome 1K"/>
</dbReference>
<accession>A0A8T0X9H0</accession>
<dbReference type="AlphaFoldDB" id="A0A8T0X9H0"/>
<evidence type="ECO:0000313" key="2">
    <source>
        <dbReference type="EMBL" id="KAG2655637.1"/>
    </source>
</evidence>
<feature type="region of interest" description="Disordered" evidence="1">
    <location>
        <begin position="1"/>
        <end position="44"/>
    </location>
</feature>
<reference evidence="2" key="1">
    <citation type="submission" date="2020-05" db="EMBL/GenBank/DDBJ databases">
        <title>WGS assembly of Panicum virgatum.</title>
        <authorList>
            <person name="Lovell J.T."/>
            <person name="Jenkins J."/>
            <person name="Shu S."/>
            <person name="Juenger T.E."/>
            <person name="Schmutz J."/>
        </authorList>
    </citation>
    <scope>NUCLEOTIDE SEQUENCE</scope>
    <source>
        <strain evidence="2">AP13</strain>
    </source>
</reference>
<proteinExistence type="predicted"/>